<evidence type="ECO:0000256" key="3">
    <source>
        <dbReference type="ARBA" id="ARBA00012756"/>
    </source>
</evidence>
<dbReference type="GO" id="GO:0005975">
    <property type="term" value="P:carbohydrate metabolic process"/>
    <property type="evidence" value="ECO:0007669"/>
    <property type="project" value="InterPro"/>
</dbReference>
<gene>
    <name evidence="6" type="ORF">Dsin_030626</name>
</gene>
<organism evidence="6 7">
    <name type="scientific">Dipteronia sinensis</name>
    <dbReference type="NCBI Taxonomy" id="43782"/>
    <lineage>
        <taxon>Eukaryota</taxon>
        <taxon>Viridiplantae</taxon>
        <taxon>Streptophyta</taxon>
        <taxon>Embryophyta</taxon>
        <taxon>Tracheophyta</taxon>
        <taxon>Spermatophyta</taxon>
        <taxon>Magnoliopsida</taxon>
        <taxon>eudicotyledons</taxon>
        <taxon>Gunneridae</taxon>
        <taxon>Pentapetalae</taxon>
        <taxon>rosids</taxon>
        <taxon>malvids</taxon>
        <taxon>Sapindales</taxon>
        <taxon>Sapindaceae</taxon>
        <taxon>Hippocastanoideae</taxon>
        <taxon>Acereae</taxon>
        <taxon>Dipteronia</taxon>
    </lineage>
</organism>
<protein>
    <recommendedName>
        <fullName evidence="3">beta-galactosidase</fullName>
        <ecNumber evidence="3">3.2.1.23</ecNumber>
    </recommendedName>
</protein>
<dbReference type="InterPro" id="IPR001944">
    <property type="entry name" value="Glycoside_Hdrlase_35"/>
</dbReference>
<dbReference type="SUPFAM" id="SSF51445">
    <property type="entry name" value="(Trans)glycosidases"/>
    <property type="match status" value="1"/>
</dbReference>
<evidence type="ECO:0000313" key="7">
    <source>
        <dbReference type="Proteomes" id="UP001281410"/>
    </source>
</evidence>
<dbReference type="AlphaFoldDB" id="A0AAD9ZJZ7"/>
<dbReference type="InterPro" id="IPR017853">
    <property type="entry name" value="GH"/>
</dbReference>
<dbReference type="EC" id="3.2.1.23" evidence="3"/>
<comment type="catalytic activity">
    <reaction evidence="1">
        <text>Hydrolysis of terminal non-reducing beta-D-galactose residues in beta-D-galactosides.</text>
        <dbReference type="EC" id="3.2.1.23"/>
    </reaction>
</comment>
<name>A0AAD9ZJZ7_9ROSI</name>
<evidence type="ECO:0000256" key="1">
    <source>
        <dbReference type="ARBA" id="ARBA00001412"/>
    </source>
</evidence>
<evidence type="ECO:0000256" key="2">
    <source>
        <dbReference type="ARBA" id="ARBA00009809"/>
    </source>
</evidence>
<dbReference type="Pfam" id="PF17834">
    <property type="entry name" value="GHD"/>
    <property type="match status" value="1"/>
</dbReference>
<comment type="similarity">
    <text evidence="2">Belongs to the glycosyl hydrolase 35 family.</text>
</comment>
<feature type="domain" description="Beta-galactosidase beta-sandwich" evidence="5">
    <location>
        <begin position="134"/>
        <end position="156"/>
    </location>
</feature>
<dbReference type="Gene3D" id="3.20.20.80">
    <property type="entry name" value="Glycosidases"/>
    <property type="match status" value="1"/>
</dbReference>
<evidence type="ECO:0000313" key="6">
    <source>
        <dbReference type="EMBL" id="KAK3183340.1"/>
    </source>
</evidence>
<keyword evidence="7" id="KW-1185">Reference proteome</keyword>
<dbReference type="GO" id="GO:0004565">
    <property type="term" value="F:beta-galactosidase activity"/>
    <property type="evidence" value="ECO:0007669"/>
    <property type="project" value="UniProtKB-EC"/>
</dbReference>
<evidence type="ECO:0000259" key="4">
    <source>
        <dbReference type="Pfam" id="PF01301"/>
    </source>
</evidence>
<evidence type="ECO:0000259" key="5">
    <source>
        <dbReference type="Pfam" id="PF17834"/>
    </source>
</evidence>
<dbReference type="EMBL" id="JANJYJ010000010">
    <property type="protein sequence ID" value="KAK3183340.1"/>
    <property type="molecule type" value="Genomic_DNA"/>
</dbReference>
<reference evidence="6" key="1">
    <citation type="journal article" date="2023" name="Plant J.">
        <title>Genome sequences and population genomics provide insights into the demographic history, inbreeding, and mutation load of two 'living fossil' tree species of Dipteronia.</title>
        <authorList>
            <person name="Feng Y."/>
            <person name="Comes H.P."/>
            <person name="Chen J."/>
            <person name="Zhu S."/>
            <person name="Lu R."/>
            <person name="Zhang X."/>
            <person name="Li P."/>
            <person name="Qiu J."/>
            <person name="Olsen K.M."/>
            <person name="Qiu Y."/>
        </authorList>
    </citation>
    <scope>NUCLEOTIDE SEQUENCE</scope>
    <source>
        <strain evidence="6">NBL</strain>
    </source>
</reference>
<dbReference type="PANTHER" id="PTHR23421">
    <property type="entry name" value="BETA-GALACTOSIDASE RELATED"/>
    <property type="match status" value="1"/>
</dbReference>
<dbReference type="InterPro" id="IPR031330">
    <property type="entry name" value="Gly_Hdrlase_35_cat"/>
</dbReference>
<dbReference type="Pfam" id="PF01301">
    <property type="entry name" value="Glyco_hydro_35"/>
    <property type="match status" value="1"/>
</dbReference>
<comment type="caution">
    <text evidence="6">The sequence shown here is derived from an EMBL/GenBank/DDBJ whole genome shotgun (WGS) entry which is preliminary data.</text>
</comment>
<sequence>MRKEKLFASQGGPIILAQIEIENEYGNVMSKYGDAGKAYLDWCANLAHSNQIRIPWLVTHINTCNSWYCDQFTPTNPNTPKMWTGWFKSWGGAIPHRTAEDVAFAVARFFQTGGTFQNYYMTRQQMLQSHSKEVVPAWFVSIIPDCKNEVYNTAKVNAQTSSMAKKSNEAEEEPASLSVNDTFKPSLRYTMCGCKRDILMLIGWHDLVKTCFVALLFVA</sequence>
<dbReference type="Proteomes" id="UP001281410">
    <property type="component" value="Unassembled WGS sequence"/>
</dbReference>
<feature type="domain" description="Glycoside hydrolase 35 catalytic" evidence="4">
    <location>
        <begin position="4"/>
        <end position="122"/>
    </location>
</feature>
<proteinExistence type="inferred from homology"/>
<dbReference type="InterPro" id="IPR041392">
    <property type="entry name" value="GHD"/>
</dbReference>
<accession>A0AAD9ZJZ7</accession>